<dbReference type="AlphaFoldDB" id="A0A0K9NL72"/>
<keyword evidence="1" id="KW-0812">Transmembrane</keyword>
<reference evidence="3" key="1">
    <citation type="journal article" date="2016" name="Nature">
        <title>The genome of the seagrass Zostera marina reveals angiosperm adaptation to the sea.</title>
        <authorList>
            <person name="Olsen J.L."/>
            <person name="Rouze P."/>
            <person name="Verhelst B."/>
            <person name="Lin Y.-C."/>
            <person name="Bayer T."/>
            <person name="Collen J."/>
            <person name="Dattolo E."/>
            <person name="De Paoli E."/>
            <person name="Dittami S."/>
            <person name="Maumus F."/>
            <person name="Michel G."/>
            <person name="Kersting A."/>
            <person name="Lauritano C."/>
            <person name="Lohaus R."/>
            <person name="Toepel M."/>
            <person name="Tonon T."/>
            <person name="Vanneste K."/>
            <person name="Amirebrahimi M."/>
            <person name="Brakel J."/>
            <person name="Bostroem C."/>
            <person name="Chovatia M."/>
            <person name="Grimwood J."/>
            <person name="Jenkins J.W."/>
            <person name="Jueterbock A."/>
            <person name="Mraz A."/>
            <person name="Stam W.T."/>
            <person name="Tice H."/>
            <person name="Bornberg-Bauer E."/>
            <person name="Green P.J."/>
            <person name="Pearson G.A."/>
            <person name="Procaccini G."/>
            <person name="Duarte C.M."/>
            <person name="Schmutz J."/>
            <person name="Reusch T.B.H."/>
            <person name="Van de Peer Y."/>
        </authorList>
    </citation>
    <scope>NUCLEOTIDE SEQUENCE [LARGE SCALE GENOMIC DNA]</scope>
    <source>
        <strain evidence="3">cv. Finnish</strain>
    </source>
</reference>
<feature type="transmembrane region" description="Helical" evidence="1">
    <location>
        <begin position="142"/>
        <end position="163"/>
    </location>
</feature>
<dbReference type="OMA" id="LMMLIIK"/>
<dbReference type="PANTHER" id="PTHR31721:SF4">
    <property type="entry name" value="OS06G0710300 PROTEIN"/>
    <property type="match status" value="1"/>
</dbReference>
<dbReference type="STRING" id="29655.A0A0K9NL72"/>
<comment type="caution">
    <text evidence="2">The sequence shown here is derived from an EMBL/GenBank/DDBJ whole genome shotgun (WGS) entry which is preliminary data.</text>
</comment>
<evidence type="ECO:0000313" key="3">
    <source>
        <dbReference type="Proteomes" id="UP000036987"/>
    </source>
</evidence>
<organism evidence="2 3">
    <name type="scientific">Zostera marina</name>
    <name type="common">Eelgrass</name>
    <dbReference type="NCBI Taxonomy" id="29655"/>
    <lineage>
        <taxon>Eukaryota</taxon>
        <taxon>Viridiplantae</taxon>
        <taxon>Streptophyta</taxon>
        <taxon>Embryophyta</taxon>
        <taxon>Tracheophyta</taxon>
        <taxon>Spermatophyta</taxon>
        <taxon>Magnoliopsida</taxon>
        <taxon>Liliopsida</taxon>
        <taxon>Zosteraceae</taxon>
        <taxon>Zostera</taxon>
    </lineage>
</organism>
<dbReference type="Pfam" id="PF03350">
    <property type="entry name" value="UPF0114"/>
    <property type="match status" value="1"/>
</dbReference>
<keyword evidence="1" id="KW-0472">Membrane</keyword>
<feature type="transmembrane region" description="Helical" evidence="1">
    <location>
        <begin position="229"/>
        <end position="249"/>
    </location>
</feature>
<dbReference type="OrthoDB" id="2020089at2759"/>
<name>A0A0K9NL72_ZOSMR</name>
<protein>
    <submittedName>
        <fullName evidence="2">Membrane protein</fullName>
    </submittedName>
</protein>
<feature type="transmembrane region" description="Helical" evidence="1">
    <location>
        <begin position="97"/>
        <end position="130"/>
    </location>
</feature>
<accession>A0A0K9NL72</accession>
<dbReference type="Proteomes" id="UP000036987">
    <property type="component" value="Unassembled WGS sequence"/>
</dbReference>
<sequence length="254" mass="28587">MILSRIASLGTFHKPFLRTISTRTRFHEFSAVLRCSASGVNSWNDGRGRTDSMKEISLPQAVTTDHQRISLPEEIPAKKRETVWEEQIEKSIYMFRFFTFLGVSGSLIGSMLCFFKGCILVATCFIKYFATKGKVISTLIHAIDVYLLGTVMLVFGMGLYELFISNLDISMLSNSRSIVPGFFLLQERPKWLEIKTVYELQTKVGHVIVMALLVGIFEKSNNMVVLSTPVDLLCFAASILFSSCGLFLLSKLKH</sequence>
<proteinExistence type="predicted"/>
<gene>
    <name evidence="2" type="ORF">ZOSMA_85G00830</name>
</gene>
<evidence type="ECO:0000256" key="1">
    <source>
        <dbReference type="SAM" id="Phobius"/>
    </source>
</evidence>
<evidence type="ECO:0000313" key="2">
    <source>
        <dbReference type="EMBL" id="KMZ57516.1"/>
    </source>
</evidence>
<keyword evidence="3" id="KW-1185">Reference proteome</keyword>
<dbReference type="GO" id="GO:0009941">
    <property type="term" value="C:chloroplast envelope"/>
    <property type="evidence" value="ECO:0000318"/>
    <property type="project" value="GO_Central"/>
</dbReference>
<dbReference type="PANTHER" id="PTHR31721">
    <property type="entry name" value="OS06G0710300 PROTEIN"/>
    <property type="match status" value="1"/>
</dbReference>
<dbReference type="EMBL" id="LFYR01002060">
    <property type="protein sequence ID" value="KMZ57516.1"/>
    <property type="molecule type" value="Genomic_DNA"/>
</dbReference>
<dbReference type="InterPro" id="IPR005134">
    <property type="entry name" value="UPF0114"/>
</dbReference>
<keyword evidence="1" id="KW-1133">Transmembrane helix</keyword>